<reference evidence="4 5" key="3">
    <citation type="journal article" date="2011" name="Nat. Chem. Biol.">
        <title>Reveromycin A biosynthesis uses RevG and RevJ for stereospecific spiroacetal formation.</title>
        <authorList>
            <person name="Takahashi S."/>
            <person name="Toyoda A."/>
            <person name="Sekiyama Y."/>
            <person name="Takagi H."/>
            <person name="Nogawa T."/>
            <person name="Uramoto M."/>
            <person name="Suzuki R."/>
            <person name="Koshino H."/>
            <person name="Kumano T."/>
            <person name="Panthee S."/>
            <person name="Dairi T."/>
            <person name="Ishikawa J."/>
            <person name="Ikeda H."/>
            <person name="Sakaki Y."/>
            <person name="Osada H."/>
        </authorList>
    </citation>
    <scope>NUCLEOTIDE SEQUENCE [LARGE SCALE GENOMIC DNA]</scope>
    <source>
        <strain evidence="4 5">SN-593</strain>
    </source>
</reference>
<evidence type="ECO:0000313" key="4">
    <source>
        <dbReference type="EMBL" id="BBB00532.1"/>
    </source>
</evidence>
<dbReference type="PROSITE" id="PS50056">
    <property type="entry name" value="TYR_PHOSPHATASE_2"/>
    <property type="match status" value="1"/>
</dbReference>
<protein>
    <recommendedName>
        <fullName evidence="6">Tyrosine specific protein phosphatases domain-containing protein</fullName>
    </recommendedName>
</protein>
<evidence type="ECO:0008006" key="6">
    <source>
        <dbReference type="Google" id="ProtNLM"/>
    </source>
</evidence>
<dbReference type="Gene3D" id="3.90.190.10">
    <property type="entry name" value="Protein tyrosine phosphatase superfamily"/>
    <property type="match status" value="1"/>
</dbReference>
<reference evidence="4 5" key="4">
    <citation type="journal article" date="2020" name="Sci. Rep.">
        <title>beta-carboline chemical signals induce reveromycin production through a LuxR family regulator in Streptomyces sp. SN-593.</title>
        <authorList>
            <person name="Panthee S."/>
            <person name="Kito N."/>
            <person name="Hayashi T."/>
            <person name="Shimizu T."/>
            <person name="Ishikawa J."/>
            <person name="Hamamoto H."/>
            <person name="Osada H."/>
            <person name="Takahashi S."/>
        </authorList>
    </citation>
    <scope>NUCLEOTIDE SEQUENCE [LARGE SCALE GENOMIC DNA]</scope>
    <source>
        <strain evidence="4 5">SN-593</strain>
    </source>
</reference>
<dbReference type="RefSeq" id="WP_237404988.1">
    <property type="nucleotide sequence ID" value="NZ_AP018365.1"/>
</dbReference>
<reference evidence="4 5" key="1">
    <citation type="journal article" date="2010" name="J. Bacteriol.">
        <title>Biochemical characterization of a novel indole prenyltransferase from Streptomyces sp. SN-593.</title>
        <authorList>
            <person name="Takahashi S."/>
            <person name="Takagi H."/>
            <person name="Toyoda A."/>
            <person name="Uramoto M."/>
            <person name="Nogawa T."/>
            <person name="Ueki M."/>
            <person name="Sakaki Y."/>
            <person name="Osada H."/>
        </authorList>
    </citation>
    <scope>NUCLEOTIDE SEQUENCE [LARGE SCALE GENOMIC DNA]</scope>
    <source>
        <strain evidence="4 5">SN-593</strain>
    </source>
</reference>
<feature type="domain" description="Tyrosine specific protein phosphatases" evidence="3">
    <location>
        <begin position="130"/>
        <end position="196"/>
    </location>
</feature>
<name>A0A7U3UXN5_9ACTN</name>
<gene>
    <name evidence="4" type="ORF">RVR_7640</name>
</gene>
<accession>A0A7U3UXN5</accession>
<evidence type="ECO:0000259" key="3">
    <source>
        <dbReference type="PROSITE" id="PS50056"/>
    </source>
</evidence>
<organism evidence="4 5">
    <name type="scientific">Actinacidiphila reveromycinica</name>
    <dbReference type="NCBI Taxonomy" id="659352"/>
    <lineage>
        <taxon>Bacteria</taxon>
        <taxon>Bacillati</taxon>
        <taxon>Actinomycetota</taxon>
        <taxon>Actinomycetes</taxon>
        <taxon>Kitasatosporales</taxon>
        <taxon>Streptomycetaceae</taxon>
        <taxon>Actinacidiphila</taxon>
    </lineage>
</organism>
<evidence type="ECO:0000259" key="2">
    <source>
        <dbReference type="PROSITE" id="PS50054"/>
    </source>
</evidence>
<dbReference type="KEGG" id="arev:RVR_7640"/>
<evidence type="ECO:0000313" key="5">
    <source>
        <dbReference type="Proteomes" id="UP000595703"/>
    </source>
</evidence>
<sequence>MRGPARPARVLARRTAKVLLCCLLGYGVLWAGAAGGMVALTAWARHDASGGRHTSAGINHFLKVGAKVYRGSAPTAPGYRELADDGIRTVVDLRAENLSARELALPAQAGLTVVRLPIRDGQTPTEQQVDDFLRIVRASDGPVYVHCGAGVGRTGAMIASYLVRTGQATAGQAALRTVAVGPPSIEQVYYVLHAQRHTSRQPPALVSGISRLLDAPRRIKASL</sequence>
<dbReference type="AlphaFoldDB" id="A0A7U3UXN5"/>
<dbReference type="InterPro" id="IPR016130">
    <property type="entry name" value="Tyr_Pase_AS"/>
</dbReference>
<keyword evidence="5" id="KW-1185">Reference proteome</keyword>
<dbReference type="EMBL" id="AP018365">
    <property type="protein sequence ID" value="BBB00532.1"/>
    <property type="molecule type" value="Genomic_DNA"/>
</dbReference>
<feature type="domain" description="Tyrosine-protein phosphatase" evidence="2">
    <location>
        <begin position="60"/>
        <end position="204"/>
    </location>
</feature>
<dbReference type="GO" id="GO:0016787">
    <property type="term" value="F:hydrolase activity"/>
    <property type="evidence" value="ECO:0007669"/>
    <property type="project" value="UniProtKB-KW"/>
</dbReference>
<dbReference type="SUPFAM" id="SSF52799">
    <property type="entry name" value="(Phosphotyrosine protein) phosphatases II"/>
    <property type="match status" value="1"/>
</dbReference>
<dbReference type="InterPro" id="IPR000387">
    <property type="entry name" value="Tyr_Pase_dom"/>
</dbReference>
<dbReference type="PROSITE" id="PS50054">
    <property type="entry name" value="TYR_PHOSPHATASE_DUAL"/>
    <property type="match status" value="1"/>
</dbReference>
<dbReference type="Proteomes" id="UP000595703">
    <property type="component" value="Chromosome"/>
</dbReference>
<dbReference type="PANTHER" id="PTHR23339">
    <property type="entry name" value="TYROSINE SPECIFIC PROTEIN PHOSPHATASE AND DUAL SPECIFICITY PROTEIN PHOSPHATASE"/>
    <property type="match status" value="1"/>
</dbReference>
<proteinExistence type="predicted"/>
<evidence type="ECO:0000256" key="1">
    <source>
        <dbReference type="ARBA" id="ARBA00022801"/>
    </source>
</evidence>
<reference evidence="4 5" key="2">
    <citation type="journal article" date="2011" name="J. Antibiot.">
        <title>Furaquinocins I and J: novel polyketide isoprenoid hybrid compounds from Streptomyces reveromyceticus SN-593.</title>
        <authorList>
            <person name="Panthee S."/>
            <person name="Takahashi S."/>
            <person name="Takagi H."/>
            <person name="Nogawa T."/>
            <person name="Oowada E."/>
            <person name="Uramoto M."/>
            <person name="Osada H."/>
        </authorList>
    </citation>
    <scope>NUCLEOTIDE SEQUENCE [LARGE SCALE GENOMIC DNA]</scope>
    <source>
        <strain evidence="4 5">SN-593</strain>
    </source>
</reference>
<dbReference type="PROSITE" id="PS00383">
    <property type="entry name" value="TYR_PHOSPHATASE_1"/>
    <property type="match status" value="1"/>
</dbReference>
<dbReference type="InterPro" id="IPR050561">
    <property type="entry name" value="PTP"/>
</dbReference>
<dbReference type="InterPro" id="IPR020422">
    <property type="entry name" value="TYR_PHOSPHATASE_DUAL_dom"/>
</dbReference>
<keyword evidence="1" id="KW-0378">Hydrolase</keyword>
<dbReference type="SMART" id="SM00195">
    <property type="entry name" value="DSPc"/>
    <property type="match status" value="1"/>
</dbReference>
<dbReference type="InterPro" id="IPR003595">
    <property type="entry name" value="Tyr_Pase_cat"/>
</dbReference>
<dbReference type="InterPro" id="IPR029021">
    <property type="entry name" value="Prot-tyrosine_phosphatase-like"/>
</dbReference>
<dbReference type="Pfam" id="PF22785">
    <property type="entry name" value="Tc-R-P"/>
    <property type="match status" value="1"/>
</dbReference>
<dbReference type="SMART" id="SM00404">
    <property type="entry name" value="PTPc_motif"/>
    <property type="match status" value="1"/>
</dbReference>